<proteinExistence type="predicted"/>
<organism evidence="1 2">
    <name type="scientific">Mesorhizobium metallidurans STM 2683</name>
    <dbReference type="NCBI Taxonomy" id="1297569"/>
    <lineage>
        <taxon>Bacteria</taxon>
        <taxon>Pseudomonadati</taxon>
        <taxon>Pseudomonadota</taxon>
        <taxon>Alphaproteobacteria</taxon>
        <taxon>Hyphomicrobiales</taxon>
        <taxon>Phyllobacteriaceae</taxon>
        <taxon>Mesorhizobium</taxon>
    </lineage>
</organism>
<name>M5ERE4_9HYPH</name>
<protein>
    <submittedName>
        <fullName evidence="1">Uncharacterized protein</fullName>
    </submittedName>
</protein>
<comment type="caution">
    <text evidence="1">The sequence shown here is derived from an EMBL/GenBank/DDBJ whole genome shotgun (WGS) entry which is preliminary data.</text>
</comment>
<dbReference type="EMBL" id="CAUM01000122">
    <property type="protein sequence ID" value="CCV07364.1"/>
    <property type="molecule type" value="Genomic_DNA"/>
</dbReference>
<gene>
    <name evidence="1" type="ORF">MESS2_540011</name>
</gene>
<reference evidence="1 2" key="1">
    <citation type="submission" date="2013-02" db="EMBL/GenBank/DDBJ databases">
        <authorList>
            <person name="Genoscope - CEA"/>
        </authorList>
    </citation>
    <scope>NUCLEOTIDE SEQUENCE [LARGE SCALE GENOMIC DNA]</scope>
    <source>
        <strain evidence="1 2">STM 2683</strain>
    </source>
</reference>
<keyword evidence="2" id="KW-1185">Reference proteome</keyword>
<dbReference type="Proteomes" id="UP000012062">
    <property type="component" value="Unassembled WGS sequence"/>
</dbReference>
<evidence type="ECO:0000313" key="2">
    <source>
        <dbReference type="Proteomes" id="UP000012062"/>
    </source>
</evidence>
<evidence type="ECO:0000313" key="1">
    <source>
        <dbReference type="EMBL" id="CCV07364.1"/>
    </source>
</evidence>
<accession>M5ERE4</accession>
<sequence>MDGRTGQRREFDAVAVKVENKGVVDDVEEGGENVVKNGVRYFITKIPDSDCNHRKHNNWSKFCCQCCAKNRS</sequence>
<dbReference type="STRING" id="1297569.MESS2_540011"/>
<dbReference type="AlphaFoldDB" id="M5ERE4"/>